<keyword evidence="11" id="KW-1185">Reference proteome</keyword>
<dbReference type="InterPro" id="IPR001024">
    <property type="entry name" value="PLAT/LH2_dom"/>
</dbReference>
<dbReference type="PANTHER" id="PTHR46070">
    <property type="entry name" value="PINSTRIPE, ISOFORM A"/>
    <property type="match status" value="1"/>
</dbReference>
<feature type="region of interest" description="Disordered" evidence="6">
    <location>
        <begin position="1020"/>
        <end position="1041"/>
    </location>
</feature>
<dbReference type="Pfam" id="PF03456">
    <property type="entry name" value="uDENN"/>
    <property type="match status" value="1"/>
</dbReference>
<feature type="domain" description="PLAT" evidence="7">
    <location>
        <begin position="837"/>
        <end position="953"/>
    </location>
</feature>
<protein>
    <submittedName>
        <fullName evidence="10">DENN domain-containing protein 5A-like protein</fullName>
    </submittedName>
</protein>
<evidence type="ECO:0000256" key="5">
    <source>
        <dbReference type="PROSITE-ProRule" id="PRU00152"/>
    </source>
</evidence>
<evidence type="ECO:0000259" key="9">
    <source>
        <dbReference type="PROSITE" id="PS50826"/>
    </source>
</evidence>
<feature type="domain" description="UDENN" evidence="8">
    <location>
        <begin position="30"/>
        <end position="489"/>
    </location>
</feature>
<feature type="compositionally biased region" description="Basic and acidic residues" evidence="6">
    <location>
        <begin position="1020"/>
        <end position="1029"/>
    </location>
</feature>
<dbReference type="Gene3D" id="3.40.50.11500">
    <property type="match status" value="1"/>
</dbReference>
<dbReference type="OrthoDB" id="6019893at2759"/>
<reference evidence="10 11" key="1">
    <citation type="journal article" date="2018" name="Gigascience">
        <title>Genomes of trombidid mites reveal novel predicted allergens and laterally-transferred genes associated with secondary metabolism.</title>
        <authorList>
            <person name="Dong X."/>
            <person name="Chaisiri K."/>
            <person name="Xia D."/>
            <person name="Armstrong S.D."/>
            <person name="Fang Y."/>
            <person name="Donnelly M.J."/>
            <person name="Kadowaki T."/>
            <person name="McGarry J.W."/>
            <person name="Darby A.C."/>
            <person name="Makepeace B.L."/>
        </authorList>
    </citation>
    <scope>NUCLEOTIDE SEQUENCE [LARGE SCALE GENOMIC DNA]</scope>
    <source>
        <strain evidence="10">UoL-WK</strain>
    </source>
</reference>
<feature type="region of interest" description="Disordered" evidence="6">
    <location>
        <begin position="551"/>
        <end position="585"/>
    </location>
</feature>
<comment type="caution">
    <text evidence="5">Lacks conserved residue(s) required for the propagation of feature annotation.</text>
</comment>
<evidence type="ECO:0000256" key="1">
    <source>
        <dbReference type="ARBA" id="ARBA00004370"/>
    </source>
</evidence>
<dbReference type="SMART" id="SM00593">
    <property type="entry name" value="RUN"/>
    <property type="match status" value="2"/>
</dbReference>
<feature type="compositionally biased region" description="Polar residues" evidence="6">
    <location>
        <begin position="557"/>
        <end position="573"/>
    </location>
</feature>
<dbReference type="InterPro" id="IPR001194">
    <property type="entry name" value="cDENN_dom"/>
</dbReference>
<name>A0A443QQ24_9ACAR</name>
<dbReference type="Pfam" id="PF02759">
    <property type="entry name" value="RUN"/>
    <property type="match status" value="2"/>
</dbReference>
<dbReference type="InterPro" id="IPR005113">
    <property type="entry name" value="uDENN_dom"/>
</dbReference>
<feature type="compositionally biased region" description="Polar residues" evidence="6">
    <location>
        <begin position="1030"/>
        <end position="1041"/>
    </location>
</feature>
<dbReference type="InterPro" id="IPR005112">
    <property type="entry name" value="dDENN_dom"/>
</dbReference>
<dbReference type="Gene3D" id="3.30.450.200">
    <property type="match status" value="1"/>
</dbReference>
<accession>A0A443QQ24</accession>
<comment type="similarity">
    <text evidence="2">Belongs to the RAB6IP1 family.</text>
</comment>
<dbReference type="InterPro" id="IPR037516">
    <property type="entry name" value="Tripartite_DENN"/>
</dbReference>
<comment type="caution">
    <text evidence="10">The sequence shown here is derived from an EMBL/GenBank/DDBJ whole genome shotgun (WGS) entry which is preliminary data.</text>
</comment>
<dbReference type="PROSITE" id="PS50095">
    <property type="entry name" value="PLAT"/>
    <property type="match status" value="1"/>
</dbReference>
<keyword evidence="3" id="KW-0677">Repeat</keyword>
<gene>
    <name evidence="10" type="ORF">B4U79_01224</name>
</gene>
<dbReference type="SMART" id="SM00799">
    <property type="entry name" value="DENN"/>
    <property type="match status" value="1"/>
</dbReference>
<feature type="domain" description="RUN" evidence="9">
    <location>
        <begin position="1074"/>
        <end position="1224"/>
    </location>
</feature>
<dbReference type="Gene3D" id="1.20.58.900">
    <property type="match status" value="3"/>
</dbReference>
<evidence type="ECO:0000259" key="8">
    <source>
        <dbReference type="PROSITE" id="PS50211"/>
    </source>
</evidence>
<evidence type="ECO:0000256" key="3">
    <source>
        <dbReference type="ARBA" id="ARBA00022737"/>
    </source>
</evidence>
<evidence type="ECO:0000259" key="7">
    <source>
        <dbReference type="PROSITE" id="PS50095"/>
    </source>
</evidence>
<dbReference type="STRING" id="1965070.A0A443QQ24"/>
<dbReference type="SMART" id="SM00801">
    <property type="entry name" value="dDENN"/>
    <property type="match status" value="1"/>
</dbReference>
<dbReference type="InterPro" id="IPR037213">
    <property type="entry name" value="Run_dom_sf"/>
</dbReference>
<dbReference type="SMART" id="SM00800">
    <property type="entry name" value="uDENN"/>
    <property type="match status" value="1"/>
</dbReference>
<dbReference type="PANTHER" id="PTHR46070:SF1">
    <property type="entry name" value="PINSTRIPE, ISOFORM A"/>
    <property type="match status" value="1"/>
</dbReference>
<dbReference type="PROSITE" id="PS50211">
    <property type="entry name" value="DENN"/>
    <property type="match status" value="1"/>
</dbReference>
<dbReference type="Gene3D" id="2.60.60.20">
    <property type="entry name" value="PLAT/LH2 domain"/>
    <property type="match status" value="1"/>
</dbReference>
<evidence type="ECO:0000313" key="10">
    <source>
        <dbReference type="EMBL" id="RWS05158.1"/>
    </source>
</evidence>
<dbReference type="InterPro" id="IPR043153">
    <property type="entry name" value="DENN_C"/>
</dbReference>
<keyword evidence="4" id="KW-0472">Membrane</keyword>
<feature type="region of interest" description="Disordered" evidence="6">
    <location>
        <begin position="43"/>
        <end position="62"/>
    </location>
</feature>
<feature type="compositionally biased region" description="Polar residues" evidence="6">
    <location>
        <begin position="43"/>
        <end position="56"/>
    </location>
</feature>
<dbReference type="PROSITE" id="PS50826">
    <property type="entry name" value="RUN"/>
    <property type="match status" value="2"/>
</dbReference>
<dbReference type="SUPFAM" id="SSF140741">
    <property type="entry name" value="RUN domain-like"/>
    <property type="match status" value="2"/>
</dbReference>
<dbReference type="GO" id="GO:0005085">
    <property type="term" value="F:guanyl-nucleotide exchange factor activity"/>
    <property type="evidence" value="ECO:0007669"/>
    <property type="project" value="InterPro"/>
</dbReference>
<dbReference type="InterPro" id="IPR047278">
    <property type="entry name" value="DEN5A/B"/>
</dbReference>
<dbReference type="AlphaFoldDB" id="A0A443QQ24"/>
<dbReference type="InterPro" id="IPR004012">
    <property type="entry name" value="Run_dom"/>
</dbReference>
<dbReference type="Pfam" id="PF03455">
    <property type="entry name" value="dDENN"/>
    <property type="match status" value="1"/>
</dbReference>
<dbReference type="GO" id="GO:0016020">
    <property type="term" value="C:membrane"/>
    <property type="evidence" value="ECO:0007669"/>
    <property type="project" value="UniProtKB-SubCell"/>
</dbReference>
<evidence type="ECO:0000256" key="2">
    <source>
        <dbReference type="ARBA" id="ARBA00006664"/>
    </source>
</evidence>
<dbReference type="Proteomes" id="UP000285301">
    <property type="component" value="Unassembled WGS sequence"/>
</dbReference>
<sequence length="1227" mass="139969">MSTPKKKERQKLIKCFLVFGACEKERKKVRTLVKYTTKATIRESSASSENRTQQQRSADDDDIDESSIALLCLPDGVQQKSAQIPSPSFHSFLITKQNGSRIYGSSLIFWEAIADDESSSNAKIYTNKAYCFLTTIPYVIAMKNLLFYIWKNKCGSGIVQSICNVKMPNKGKCIKLVLPNRKLLLHSSAAGDRGEDFNDINKETDRFLEVYIYRGMSNFPLFDYPFRELFLNVLSLDSFLTAFIATLLEFQILIISSDYHNLMMVAEGLTAVLLPFHWQHVYVPILPSKLGLNYLDAPTPYIMGINSVSSKESIASGSWSSSVQCRIDCDSDKVDYFCEDSDFQQYLLQNIPFLEDLKSEIITILTSDSKLATHFSSLNRVKSSALQRVTEVTRKYQLIANEFTYLDDLKLNQSIRIAFMRNIRKFILNDYEKFIVTRQSSRDSVKFDTVSYLCDQPDYMKPFLSKFLETQMFVSFVDEAAKRLQRNKQLAFSSQSSLTSSISMGDDPDELALFNDLLLETRFSSAQVINILPVKNDQNEDTRIKFICSPMKRRSSRSQSGLNEGSLSPFSQSTKEKSLSENNKQNDLLSSPIRVPAAFAAQTNWKVVESLLKEVKIKTKRILLEKMGNEEIAPLGCGSVGDLEENTLIASLCDLIERIWSHATANDNEHSKCCFWTHLSAFAAIETNVESQSPIDSNILTPALSQMSLDASSSSQTSASSLSTPSSPSKRINSNHYLAAIPTTLHHDYKSVQLMSDVKTDIGKSRAFIRLALERKLLSKHLRTLLSNHSLLVSMYKRYAFLRCEEEREQFLTHLLTLNAVDFMCFTNTFNTSELRKFHCLFIYHLKIYVFETFTAYTLVIYGSHSLSGSISVGGTMCSTSEIYIMNPTTVFTFKHRNLGLLNTLTVCVNQATKIFIEYCFLRNEYTGHTFKFSCNRWFGRNIEDGATERLLIGQLMVNCSIGDVIKNSQQGRSSSIGRHWSRTVETYKDEQLDVEELQEKLGEIINQIVRLYYSSHEQEGNSENKAERLSSSPSKRNGHTLSIKTSCSTLANCYKQYSRPSISVSNLSEPNFLHLLLGEKQLIWTLQEIFYYGFKNRGRSSFRKQIFLWDFLLRVQCELKLLNSSSSSDQQLHEIKNRFISLIDDISAKAANWGKDGKFHLFLIISIRDHLLTHFLKILKKPIFSHQFYESNSFLRDNILNNFLLELLSTFNEMKLVIESSVTKCL</sequence>
<evidence type="ECO:0000256" key="6">
    <source>
        <dbReference type="SAM" id="MobiDB-lite"/>
    </source>
</evidence>
<evidence type="ECO:0000313" key="11">
    <source>
        <dbReference type="Proteomes" id="UP000285301"/>
    </source>
</evidence>
<dbReference type="GO" id="GO:0031267">
    <property type="term" value="F:small GTPase binding"/>
    <property type="evidence" value="ECO:0007669"/>
    <property type="project" value="InterPro"/>
</dbReference>
<comment type="subcellular location">
    <subcellularLocation>
        <location evidence="1">Membrane</location>
    </subcellularLocation>
</comment>
<dbReference type="Pfam" id="PF02141">
    <property type="entry name" value="DENN"/>
    <property type="match status" value="1"/>
</dbReference>
<evidence type="ECO:0000256" key="4">
    <source>
        <dbReference type="ARBA" id="ARBA00023136"/>
    </source>
</evidence>
<feature type="domain" description="RUN" evidence="9">
    <location>
        <begin position="643"/>
        <end position="833"/>
    </location>
</feature>
<dbReference type="EMBL" id="NCKU01004984">
    <property type="protein sequence ID" value="RWS05158.1"/>
    <property type="molecule type" value="Genomic_DNA"/>
</dbReference>
<proteinExistence type="inferred from homology"/>
<organism evidence="10 11">
    <name type="scientific">Dinothrombium tinctorium</name>
    <dbReference type="NCBI Taxonomy" id="1965070"/>
    <lineage>
        <taxon>Eukaryota</taxon>
        <taxon>Metazoa</taxon>
        <taxon>Ecdysozoa</taxon>
        <taxon>Arthropoda</taxon>
        <taxon>Chelicerata</taxon>
        <taxon>Arachnida</taxon>
        <taxon>Acari</taxon>
        <taxon>Acariformes</taxon>
        <taxon>Trombidiformes</taxon>
        <taxon>Prostigmata</taxon>
        <taxon>Anystina</taxon>
        <taxon>Parasitengona</taxon>
        <taxon>Trombidioidea</taxon>
        <taxon>Trombidiidae</taxon>
        <taxon>Dinothrombium</taxon>
    </lineage>
</organism>